<dbReference type="EMBL" id="VJMI01020404">
    <property type="protein sequence ID" value="KAF0704517.1"/>
    <property type="molecule type" value="Genomic_DNA"/>
</dbReference>
<dbReference type="Pfam" id="PF00144">
    <property type="entry name" value="Beta-lactamase"/>
    <property type="match status" value="1"/>
</dbReference>
<sequence length="561" mass="61386">MWGACLCLGWLASLCVVADSFSMFKPHETDVNLPEQVASLTSSWDVKKLRILEFVTAQHAASGSPGWALAVVHHNETLLAQGFGLNEVVANPANQVSPDSMFHIGSVTKTMVAVALAKLVDERRVRWTDRVTQHLPWFTLHDKYAQTYTTLHDLLGMNSVFAEGDSDYQASFGVYSSERDMVQRLGSYATTRTYRQGYAYANVNFAILGQVVQAVTNQTWGEYLTQAIWTPLGMMHTYDWAEHAPADHQLSKGHFVCNGTVAGPFDIRDASTSFLAPFPQADGSVVSSIHDMAIFSKFLLSKGRPLFASTQPIADMITGRLRAPLGHEIQAVFVGAMGTSWGYHFDPKGGRALGAGYGIDVVGPSMYRNLDYFDKNGDTAEHQTRTGFVPSRGLGVVLLNNGQLMDKGSNIQRLSRVRTYVLGILLDIPQNELVAAWNESVLAADALYPVGDCKATAFDSTPPRPTYHPSDAVKEWLAGEYTAMAYPDFVGNASIYVQNKNQLVFKYGTYAGPLIGLTNTTFVWNVFVAVAPAVTVRIAKLPNGLPTIAIDDMFAFVKVLA</sequence>
<dbReference type="InterPro" id="IPR012338">
    <property type="entry name" value="Beta-lactam/transpept-like"/>
</dbReference>
<comment type="caution">
    <text evidence="3">The sequence shown here is derived from an EMBL/GenBank/DDBJ whole genome shotgun (WGS) entry which is preliminary data.</text>
</comment>
<feature type="chain" id="PRO_5025517869" description="Beta-lactamase-related domain-containing protein" evidence="1">
    <location>
        <begin position="21"/>
        <end position="561"/>
    </location>
</feature>
<organism evidence="3 4">
    <name type="scientific">Aphanomyces astaci</name>
    <name type="common">Crayfish plague agent</name>
    <dbReference type="NCBI Taxonomy" id="112090"/>
    <lineage>
        <taxon>Eukaryota</taxon>
        <taxon>Sar</taxon>
        <taxon>Stramenopiles</taxon>
        <taxon>Oomycota</taxon>
        <taxon>Saprolegniomycetes</taxon>
        <taxon>Saprolegniales</taxon>
        <taxon>Verrucalvaceae</taxon>
        <taxon>Aphanomyces</taxon>
    </lineage>
</organism>
<dbReference type="PANTHER" id="PTHR46825:SF9">
    <property type="entry name" value="BETA-LACTAMASE-RELATED DOMAIN-CONTAINING PROTEIN"/>
    <property type="match status" value="1"/>
</dbReference>
<dbReference type="InterPro" id="IPR001466">
    <property type="entry name" value="Beta-lactam-related"/>
</dbReference>
<dbReference type="PANTHER" id="PTHR46825">
    <property type="entry name" value="D-ALANYL-D-ALANINE-CARBOXYPEPTIDASE/ENDOPEPTIDASE AMPH"/>
    <property type="match status" value="1"/>
</dbReference>
<evidence type="ECO:0000313" key="3">
    <source>
        <dbReference type="EMBL" id="KAF0704517.1"/>
    </source>
</evidence>
<evidence type="ECO:0000259" key="2">
    <source>
        <dbReference type="Pfam" id="PF00144"/>
    </source>
</evidence>
<reference evidence="3 4" key="1">
    <citation type="submission" date="2019-06" db="EMBL/GenBank/DDBJ databases">
        <title>Genomics analysis of Aphanomyces spp. identifies a new class of oomycete effector associated with host adaptation.</title>
        <authorList>
            <person name="Gaulin E."/>
        </authorList>
    </citation>
    <scope>NUCLEOTIDE SEQUENCE [LARGE SCALE GENOMIC DNA]</scope>
    <source>
        <strain evidence="3 4">E</strain>
    </source>
</reference>
<gene>
    <name evidence="3" type="ORF">AaE_014895</name>
</gene>
<dbReference type="Gene3D" id="3.40.710.10">
    <property type="entry name" value="DD-peptidase/beta-lactamase superfamily"/>
    <property type="match status" value="1"/>
</dbReference>
<feature type="signal peptide" evidence="1">
    <location>
        <begin position="1"/>
        <end position="20"/>
    </location>
</feature>
<dbReference type="SUPFAM" id="SSF56601">
    <property type="entry name" value="beta-lactamase/transpeptidase-like"/>
    <property type="match status" value="1"/>
</dbReference>
<evidence type="ECO:0000313" key="4">
    <source>
        <dbReference type="Proteomes" id="UP000469452"/>
    </source>
</evidence>
<dbReference type="Proteomes" id="UP000469452">
    <property type="component" value="Unassembled WGS sequence"/>
</dbReference>
<dbReference type="VEuPathDB" id="FungiDB:H257_03595"/>
<dbReference type="AlphaFoldDB" id="A0A6A4ZAX6"/>
<proteinExistence type="predicted"/>
<dbReference type="InterPro" id="IPR050491">
    <property type="entry name" value="AmpC-like"/>
</dbReference>
<protein>
    <recommendedName>
        <fullName evidence="2">Beta-lactamase-related domain-containing protein</fullName>
    </recommendedName>
</protein>
<keyword evidence="1" id="KW-0732">Signal</keyword>
<accession>A0A6A4ZAX6</accession>
<evidence type="ECO:0000256" key="1">
    <source>
        <dbReference type="SAM" id="SignalP"/>
    </source>
</evidence>
<feature type="domain" description="Beta-lactamase-related" evidence="2">
    <location>
        <begin position="55"/>
        <end position="404"/>
    </location>
</feature>
<name>A0A6A4ZAX6_APHAT</name>